<dbReference type="InterPro" id="IPR051266">
    <property type="entry name" value="CLCR"/>
</dbReference>
<dbReference type="SMART" id="SM00184">
    <property type="entry name" value="RING"/>
    <property type="match status" value="1"/>
</dbReference>
<dbReference type="OMA" id="IKTHCEY"/>
<reference evidence="5 6" key="3">
    <citation type="journal article" date="2013" name="Rice">
        <title>Improvement of the Oryza sativa Nipponbare reference genome using next generation sequence and optical map data.</title>
        <authorList>
            <person name="Kawahara Y."/>
            <person name="de la Bastide M."/>
            <person name="Hamilton J.P."/>
            <person name="Kanamori H."/>
            <person name="McCombie W.R."/>
            <person name="Ouyang S."/>
            <person name="Schwartz D.C."/>
            <person name="Tanaka T."/>
            <person name="Wu J."/>
            <person name="Zhou S."/>
            <person name="Childs K.L."/>
            <person name="Davidson R.M."/>
            <person name="Lin H."/>
            <person name="Quesada-Ocampo L."/>
            <person name="Vaillancourt B."/>
            <person name="Sakai H."/>
            <person name="Lee S.S."/>
            <person name="Kim J."/>
            <person name="Numa H."/>
            <person name="Itoh T."/>
            <person name="Buell C.R."/>
            <person name="Matsumoto T."/>
        </authorList>
    </citation>
    <scope>NUCLEOTIDE SEQUENCE [LARGE SCALE GENOMIC DNA]</scope>
    <source>
        <strain evidence="6">cv. Nipponbare</strain>
    </source>
</reference>
<dbReference type="eggNOG" id="ENOG502QTMS">
    <property type="taxonomic scope" value="Eukaryota"/>
</dbReference>
<evidence type="ECO:0000259" key="4">
    <source>
        <dbReference type="PROSITE" id="PS50089"/>
    </source>
</evidence>
<feature type="compositionally biased region" description="Basic residues" evidence="2">
    <location>
        <begin position="215"/>
        <end position="246"/>
    </location>
</feature>
<keyword evidence="1" id="KW-0863">Zinc-finger</keyword>
<reference evidence="5 6" key="2">
    <citation type="journal article" date="2013" name="Plant Cell Physiol.">
        <title>Rice Annotation Project Database (RAP-DB): an integrative and interactive database for rice genomics.</title>
        <authorList>
            <person name="Sakai H."/>
            <person name="Lee S.S."/>
            <person name="Tanaka T."/>
            <person name="Numa H."/>
            <person name="Kim J."/>
            <person name="Kawahara Y."/>
            <person name="Wakimoto H."/>
            <person name="Yang C.C."/>
            <person name="Iwamoto M."/>
            <person name="Abe T."/>
            <person name="Yamada Y."/>
            <person name="Muto A."/>
            <person name="Inokuchi H."/>
            <person name="Ikemura T."/>
            <person name="Matsumoto T."/>
            <person name="Sasaki T."/>
            <person name="Itoh T."/>
        </authorList>
    </citation>
    <scope>NUCLEOTIDE SEQUENCE [LARGE SCALE GENOMIC DNA]</scope>
    <source>
        <strain evidence="6">cv. Nipponbare</strain>
    </source>
</reference>
<accession>A0A0P0Y7Y6</accession>
<dbReference type="InterPro" id="IPR036465">
    <property type="entry name" value="vWFA_dom_sf"/>
</dbReference>
<reference evidence="6" key="1">
    <citation type="journal article" date="2005" name="Nature">
        <title>The map-based sequence of the rice genome.</title>
        <authorList>
            <consortium name="International rice genome sequencing project (IRGSP)"/>
            <person name="Matsumoto T."/>
            <person name="Wu J."/>
            <person name="Kanamori H."/>
            <person name="Katayose Y."/>
            <person name="Fujisawa M."/>
            <person name="Namiki N."/>
            <person name="Mizuno H."/>
            <person name="Yamamoto K."/>
            <person name="Antonio B.A."/>
            <person name="Baba T."/>
            <person name="Sakata K."/>
            <person name="Nagamura Y."/>
            <person name="Aoki H."/>
            <person name="Arikawa K."/>
            <person name="Arita K."/>
            <person name="Bito T."/>
            <person name="Chiden Y."/>
            <person name="Fujitsuka N."/>
            <person name="Fukunaka R."/>
            <person name="Hamada M."/>
            <person name="Harada C."/>
            <person name="Hayashi A."/>
            <person name="Hijishita S."/>
            <person name="Honda M."/>
            <person name="Hosokawa S."/>
            <person name="Ichikawa Y."/>
            <person name="Idonuma A."/>
            <person name="Iijima M."/>
            <person name="Ikeda M."/>
            <person name="Ikeno M."/>
            <person name="Ito K."/>
            <person name="Ito S."/>
            <person name="Ito T."/>
            <person name="Ito Y."/>
            <person name="Ito Y."/>
            <person name="Iwabuchi A."/>
            <person name="Kamiya K."/>
            <person name="Karasawa W."/>
            <person name="Kurita K."/>
            <person name="Katagiri S."/>
            <person name="Kikuta A."/>
            <person name="Kobayashi H."/>
            <person name="Kobayashi N."/>
            <person name="Machita K."/>
            <person name="Maehara T."/>
            <person name="Masukawa M."/>
            <person name="Mizubayashi T."/>
            <person name="Mukai Y."/>
            <person name="Nagasaki H."/>
            <person name="Nagata Y."/>
            <person name="Naito S."/>
            <person name="Nakashima M."/>
            <person name="Nakama Y."/>
            <person name="Nakamichi Y."/>
            <person name="Nakamura M."/>
            <person name="Meguro A."/>
            <person name="Negishi M."/>
            <person name="Ohta I."/>
            <person name="Ohta T."/>
            <person name="Okamoto M."/>
            <person name="Ono N."/>
            <person name="Saji S."/>
            <person name="Sakaguchi M."/>
            <person name="Sakai K."/>
            <person name="Shibata M."/>
            <person name="Shimokawa T."/>
            <person name="Song J."/>
            <person name="Takazaki Y."/>
            <person name="Terasawa K."/>
            <person name="Tsugane M."/>
            <person name="Tsuji K."/>
            <person name="Ueda S."/>
            <person name="Waki K."/>
            <person name="Yamagata H."/>
            <person name="Yamamoto M."/>
            <person name="Yamamoto S."/>
            <person name="Yamane H."/>
            <person name="Yoshiki S."/>
            <person name="Yoshihara R."/>
            <person name="Yukawa K."/>
            <person name="Zhong H."/>
            <person name="Yano M."/>
            <person name="Yuan Q."/>
            <person name="Ouyang S."/>
            <person name="Liu J."/>
            <person name="Jones K.M."/>
            <person name="Gansberger K."/>
            <person name="Moffat K."/>
            <person name="Hill J."/>
            <person name="Bera J."/>
            <person name="Fadrosh D."/>
            <person name="Jin S."/>
            <person name="Johri S."/>
            <person name="Kim M."/>
            <person name="Overton L."/>
            <person name="Reardon M."/>
            <person name="Tsitrin T."/>
            <person name="Vuong H."/>
            <person name="Weaver B."/>
            <person name="Ciecko A."/>
            <person name="Tallon L."/>
            <person name="Jackson J."/>
            <person name="Pai G."/>
            <person name="Aken S.V."/>
            <person name="Utterback T."/>
            <person name="Reidmuller S."/>
            <person name="Feldblyum T."/>
            <person name="Hsiao J."/>
            <person name="Zismann V."/>
            <person name="Iobst S."/>
            <person name="de Vazeille A.R."/>
            <person name="Buell C.R."/>
            <person name="Ying K."/>
            <person name="Li Y."/>
            <person name="Lu T."/>
            <person name="Huang Y."/>
            <person name="Zhao Q."/>
            <person name="Feng Q."/>
            <person name="Zhang L."/>
            <person name="Zhu J."/>
            <person name="Weng Q."/>
            <person name="Mu J."/>
            <person name="Lu Y."/>
            <person name="Fan D."/>
            <person name="Liu Y."/>
            <person name="Guan J."/>
            <person name="Zhang Y."/>
            <person name="Yu S."/>
            <person name="Liu X."/>
            <person name="Zhang Y."/>
            <person name="Hong G."/>
            <person name="Han B."/>
            <person name="Choisne N."/>
            <person name="Demange N."/>
            <person name="Orjeda G."/>
            <person name="Samain S."/>
            <person name="Cattolico L."/>
            <person name="Pelletier E."/>
            <person name="Couloux A."/>
            <person name="Segurens B."/>
            <person name="Wincker P."/>
            <person name="D'Hont A."/>
            <person name="Scarpelli C."/>
            <person name="Weissenbach J."/>
            <person name="Salanoubat M."/>
            <person name="Quetier F."/>
            <person name="Yu Y."/>
            <person name="Kim H.R."/>
            <person name="Rambo T."/>
            <person name="Currie J."/>
            <person name="Collura K."/>
            <person name="Luo M."/>
            <person name="Yang T."/>
            <person name="Ammiraju J.S.S."/>
            <person name="Engler F."/>
            <person name="Soderlund C."/>
            <person name="Wing R.A."/>
            <person name="Palmer L.E."/>
            <person name="de la Bastide M."/>
            <person name="Spiegel L."/>
            <person name="Nascimento L."/>
            <person name="Zutavern T."/>
            <person name="O'Shaughnessy A."/>
            <person name="Dike S."/>
            <person name="Dedhia N."/>
            <person name="Preston R."/>
            <person name="Balija V."/>
            <person name="McCombie W.R."/>
            <person name="Chow T."/>
            <person name="Chen H."/>
            <person name="Chung M."/>
            <person name="Chen C."/>
            <person name="Shaw J."/>
            <person name="Wu H."/>
            <person name="Hsiao K."/>
            <person name="Chao Y."/>
            <person name="Chu M."/>
            <person name="Cheng C."/>
            <person name="Hour A."/>
            <person name="Lee P."/>
            <person name="Lin S."/>
            <person name="Lin Y."/>
            <person name="Liou J."/>
            <person name="Liu S."/>
            <person name="Hsing Y."/>
            <person name="Raghuvanshi S."/>
            <person name="Mohanty A."/>
            <person name="Bharti A.K."/>
            <person name="Gaur A."/>
            <person name="Gupta V."/>
            <person name="Kumar D."/>
            <person name="Ravi V."/>
            <person name="Vij S."/>
            <person name="Kapur A."/>
            <person name="Khurana P."/>
            <person name="Khurana P."/>
            <person name="Khurana J.P."/>
            <person name="Tyagi A.K."/>
            <person name="Gaikwad K."/>
            <person name="Singh A."/>
            <person name="Dalal V."/>
            <person name="Srivastava S."/>
            <person name="Dixit A."/>
            <person name="Pal A.K."/>
            <person name="Ghazi I.A."/>
            <person name="Yadav M."/>
            <person name="Pandit A."/>
            <person name="Bhargava A."/>
            <person name="Sureshbabu K."/>
            <person name="Batra K."/>
            <person name="Sharma T.R."/>
            <person name="Mohapatra T."/>
            <person name="Singh N.K."/>
            <person name="Messing J."/>
            <person name="Nelson A.B."/>
            <person name="Fuks G."/>
            <person name="Kavchok S."/>
            <person name="Keizer G."/>
            <person name="Linton E."/>
            <person name="Llaca V."/>
            <person name="Song R."/>
            <person name="Tanyolac B."/>
            <person name="Young S."/>
            <person name="Ho-Il K."/>
            <person name="Hahn J.H."/>
            <person name="Sangsakoo G."/>
            <person name="Vanavichit A."/>
            <person name="de Mattos Luiz.A.T."/>
            <person name="Zimmer P.D."/>
            <person name="Malone G."/>
            <person name="Dellagostin O."/>
            <person name="de Oliveira A.C."/>
            <person name="Bevan M."/>
            <person name="Bancroft I."/>
            <person name="Minx P."/>
            <person name="Cordum H."/>
            <person name="Wilson R."/>
            <person name="Cheng Z."/>
            <person name="Jin W."/>
            <person name="Jiang J."/>
            <person name="Leong S.A."/>
            <person name="Iwama H."/>
            <person name="Gojobori T."/>
            <person name="Itoh T."/>
            <person name="Niimura Y."/>
            <person name="Fujii Y."/>
            <person name="Habara T."/>
            <person name="Sakai H."/>
            <person name="Sato Y."/>
            <person name="Wilson G."/>
            <person name="Kumar K."/>
            <person name="McCouch S."/>
            <person name="Juretic N."/>
            <person name="Hoen D."/>
            <person name="Wright S."/>
            <person name="Bruskiewich R."/>
            <person name="Bureau T."/>
            <person name="Miyao A."/>
            <person name="Hirochika H."/>
            <person name="Nishikawa T."/>
            <person name="Kadowaki K."/>
            <person name="Sugiura M."/>
            <person name="Burr B."/>
            <person name="Sasaki T."/>
        </authorList>
    </citation>
    <scope>NUCLEOTIDE SEQUENCE [LARGE SCALE GENOMIC DNA]</scope>
    <source>
        <strain evidence="6">cv. Nipponbare</strain>
    </source>
</reference>
<dbReference type="PROSITE" id="PS50089">
    <property type="entry name" value="ZF_RING_2"/>
    <property type="match status" value="1"/>
</dbReference>
<dbReference type="STRING" id="39947.A0A0P0Y7Y6"/>
<keyword evidence="1" id="KW-0862">Zinc</keyword>
<feature type="chain" id="PRO_5006057422" evidence="3">
    <location>
        <begin position="19"/>
        <end position="548"/>
    </location>
</feature>
<keyword evidence="1" id="KW-0479">Metal-binding</keyword>
<gene>
    <name evidence="5" type="ordered locus">Os12g0203500</name>
    <name evidence="5" type="ORF">OSNPB_120203500</name>
</gene>
<dbReference type="SUPFAM" id="SSF57850">
    <property type="entry name" value="RING/U-box"/>
    <property type="match status" value="1"/>
</dbReference>
<name>A0A0P0Y7Y6_ORYSJ</name>
<dbReference type="Proteomes" id="UP000059680">
    <property type="component" value="Chromosome 12"/>
</dbReference>
<proteinExistence type="predicted"/>
<protein>
    <submittedName>
        <fullName evidence="5">Os12g0203500 protein</fullName>
    </submittedName>
</protein>
<evidence type="ECO:0000256" key="3">
    <source>
        <dbReference type="SAM" id="SignalP"/>
    </source>
</evidence>
<dbReference type="EMBL" id="AP014968">
    <property type="protein sequence ID" value="BAT16276.1"/>
    <property type="molecule type" value="Genomic_DNA"/>
</dbReference>
<dbReference type="InterPro" id="IPR032838">
    <property type="entry name" value="Vwaint_dom"/>
</dbReference>
<dbReference type="Gene3D" id="3.40.50.410">
    <property type="entry name" value="von Willebrand factor, type A domain"/>
    <property type="match status" value="1"/>
</dbReference>
<keyword evidence="3" id="KW-0732">Signal</keyword>
<evidence type="ECO:0000313" key="5">
    <source>
        <dbReference type="EMBL" id="BAT16276.1"/>
    </source>
</evidence>
<dbReference type="AlphaFoldDB" id="A0A0P0Y7Y6"/>
<sequence length="548" mass="58186">MAAGTMAMGGIRCPVCFAAMAAGQAIFTAECSHTFHLRCVPGGAAACPVCATPWRDAPSPLTTSSIPAAYDDDDPVEPVATAARNSSGGGGGVLVLKTHCEYPALSRGAARDGFAVLVHAKAPAAAAEAAGRAPLDLVTVLDVSTSMTGDKLALVKRAMGFVIDSLGAADRLSVVAFATPTRAGCSAAPPDAHVGGREGDGQARGGRPRREREHQHPRRPRRGRQGARRPPPHRRRRQRHPPLRRPRQPDHGLPWPLPHDGFQGSGDQLRRPRAAVFHARRRRRAVRAGARNLAVIQDTFARCIGGLLSVAAQNARISVECLDPGVRVRAVKSGRYESRIDAEGRAATVDVGELYADEERRFLLLLDVPRADGDAAVATRLASVRCTYRDTATEQSVDVAGEEDAVVLRPAVATGVAPSMEVELERERVRLEAADDIALARAAAERGAYGEAARILDARREALSRSAPAASGDAMCAALVAELRELSERVADEREYAQTGRACVLAGMSSHGQQRASSVQLGELRVRVFVRVRDTGDAEDGEALGDFA</sequence>
<dbReference type="Gene3D" id="3.30.40.10">
    <property type="entry name" value="Zinc/RING finger domain, C3HC4 (zinc finger)"/>
    <property type="match status" value="1"/>
</dbReference>
<evidence type="ECO:0000256" key="2">
    <source>
        <dbReference type="SAM" id="MobiDB-lite"/>
    </source>
</evidence>
<dbReference type="PANTHER" id="PTHR10579">
    <property type="entry name" value="CALCIUM-ACTIVATED CHLORIDE CHANNEL REGULATOR"/>
    <property type="match status" value="1"/>
</dbReference>
<evidence type="ECO:0000313" key="6">
    <source>
        <dbReference type="Proteomes" id="UP000059680"/>
    </source>
</evidence>
<evidence type="ECO:0000256" key="1">
    <source>
        <dbReference type="PROSITE-ProRule" id="PRU00175"/>
    </source>
</evidence>
<dbReference type="SUPFAM" id="SSF53300">
    <property type="entry name" value="vWA-like"/>
    <property type="match status" value="1"/>
</dbReference>
<dbReference type="Gramene" id="Os12t0203500-00">
    <property type="protein sequence ID" value="Os12t0203500-00"/>
    <property type="gene ID" value="Os12g0203500"/>
</dbReference>
<dbReference type="Pfam" id="PF17123">
    <property type="entry name" value="zf-RING_11"/>
    <property type="match status" value="1"/>
</dbReference>
<dbReference type="GO" id="GO:0008270">
    <property type="term" value="F:zinc ion binding"/>
    <property type="evidence" value="ECO:0007669"/>
    <property type="project" value="UniProtKB-KW"/>
</dbReference>
<dbReference type="InterPro" id="IPR013083">
    <property type="entry name" value="Znf_RING/FYVE/PHD"/>
</dbReference>
<dbReference type="Pfam" id="PF14624">
    <property type="entry name" value="Vwaint"/>
    <property type="match status" value="1"/>
</dbReference>
<dbReference type="InParanoid" id="A0A0P0Y7Y6"/>
<feature type="domain" description="RING-type" evidence="4">
    <location>
        <begin position="13"/>
        <end position="50"/>
    </location>
</feature>
<dbReference type="PaxDb" id="39947-A0A0P0Y7Y6"/>
<keyword evidence="6" id="KW-1185">Reference proteome</keyword>
<organism evidence="5 6">
    <name type="scientific">Oryza sativa subsp. japonica</name>
    <name type="common">Rice</name>
    <dbReference type="NCBI Taxonomy" id="39947"/>
    <lineage>
        <taxon>Eukaryota</taxon>
        <taxon>Viridiplantae</taxon>
        <taxon>Streptophyta</taxon>
        <taxon>Embryophyta</taxon>
        <taxon>Tracheophyta</taxon>
        <taxon>Spermatophyta</taxon>
        <taxon>Magnoliopsida</taxon>
        <taxon>Liliopsida</taxon>
        <taxon>Poales</taxon>
        <taxon>Poaceae</taxon>
        <taxon>BOP clade</taxon>
        <taxon>Oryzoideae</taxon>
        <taxon>Oryzeae</taxon>
        <taxon>Oryzinae</taxon>
        <taxon>Oryza</taxon>
        <taxon>Oryza sativa</taxon>
    </lineage>
</organism>
<feature type="region of interest" description="Disordered" evidence="2">
    <location>
        <begin position="182"/>
        <end position="269"/>
    </location>
</feature>
<feature type="signal peptide" evidence="3">
    <location>
        <begin position="1"/>
        <end position="18"/>
    </location>
</feature>
<dbReference type="PANTHER" id="PTHR10579:SF135">
    <property type="entry name" value="OS12G0203500 PROTEIN"/>
    <property type="match status" value="1"/>
</dbReference>
<dbReference type="SMR" id="A0A0P0Y7Y6"/>
<dbReference type="InterPro" id="IPR001841">
    <property type="entry name" value="Znf_RING"/>
</dbReference>